<feature type="compositionally biased region" description="Basic and acidic residues" evidence="1">
    <location>
        <begin position="131"/>
        <end position="147"/>
    </location>
</feature>
<dbReference type="Gene3D" id="1.25.40.10">
    <property type="entry name" value="Tetratricopeptide repeat domain"/>
    <property type="match status" value="2"/>
</dbReference>
<evidence type="ECO:0000313" key="2">
    <source>
        <dbReference type="EMBL" id="KAH7437195.1"/>
    </source>
</evidence>
<evidence type="ECO:0000256" key="1">
    <source>
        <dbReference type="SAM" id="MobiDB-lite"/>
    </source>
</evidence>
<dbReference type="PANTHER" id="PTHR46816">
    <property type="entry name" value="OS01G0273500 PROTEIN"/>
    <property type="match status" value="1"/>
</dbReference>
<organism evidence="2 3">
    <name type="scientific">Ceratopteris richardii</name>
    <name type="common">Triangle waterfern</name>
    <dbReference type="NCBI Taxonomy" id="49495"/>
    <lineage>
        <taxon>Eukaryota</taxon>
        <taxon>Viridiplantae</taxon>
        <taxon>Streptophyta</taxon>
        <taxon>Embryophyta</taxon>
        <taxon>Tracheophyta</taxon>
        <taxon>Polypodiopsida</taxon>
        <taxon>Polypodiidae</taxon>
        <taxon>Polypodiales</taxon>
        <taxon>Pteridineae</taxon>
        <taxon>Pteridaceae</taxon>
        <taxon>Parkerioideae</taxon>
        <taxon>Ceratopteris</taxon>
    </lineage>
</organism>
<sequence>MLLSSTLLHHCCCTTFLVAERSFRRAKDLISTGEAEDAEEALASLEVALELNPNMEKALELKARILLYLKRFKEVVDLLHEFLPGQQEDRSYAPYEHGKTPLSEQDLEVDDALGRSSLAKLRRKLSSRSMRIPDKPPRPGEEVCSESRSRRSITRLCQKLSPWTSGGGPEDRLGWRYLILGQACCHLGMMEDAMLLLQNGKRTASAASRRFSNGMRDDEFGSDIGVDAMQAAEFDLVNHMLANIKLLLRRRGAAEAALEAGLYTESVRHFTMIIDNSKSTPPAFLEDCYLHRAIAYQASGRVVDAIADCNRTLALNPRCTKALSVRASLHEMVESFTECLLDLQQLKMIYEAALRRHQASIDWVSSRQSSGNQDLSDVSISGSLDYINSKIIATRSRLSSKTCSLAARTVLDVPMHCTMEDVEKAYLLLSLKHSPEQASLFVENCAYQDRSRDLKTVKEEAKASALRLSHLIQRAYTKLLSAISEEQAEEQGELHLYIAASRRQRTAHRRASSEGHMKKSSRMVERSSSQTWRTGSEISIAQHDYESDDEMCRFSVCDYFEEDENSGGASNYSASIEPETKVSTASALKGGSHQCKYIAGPLTNLVNNNEQGASERVACFSVQKYARDSLEERIEEDAVADCSNAETLYGSRGEDKGAITAVMKALASFKPSADVETDAEGDPLANGELRGLVNSFHDELNRLMSSFHGGVCSDALANAIAEAFSRDNPNFLAHQRWLMNVSDSCPWNFPLSQPLSVT</sequence>
<protein>
    <submittedName>
        <fullName evidence="2">Uncharacterized protein</fullName>
    </submittedName>
</protein>
<dbReference type="PANTHER" id="PTHR46816:SF2">
    <property type="entry name" value="J DOMAIN-CONTAINING PROTEIN"/>
    <property type="match status" value="1"/>
</dbReference>
<dbReference type="EMBL" id="CM035410">
    <property type="protein sequence ID" value="KAH7437195.1"/>
    <property type="molecule type" value="Genomic_DNA"/>
</dbReference>
<dbReference type="AlphaFoldDB" id="A0A8T2UUC1"/>
<dbReference type="Proteomes" id="UP000825935">
    <property type="component" value="Chromosome 5"/>
</dbReference>
<proteinExistence type="predicted"/>
<name>A0A8T2UUC1_CERRI</name>
<feature type="region of interest" description="Disordered" evidence="1">
    <location>
        <begin position="122"/>
        <end position="147"/>
    </location>
</feature>
<gene>
    <name evidence="2" type="ORF">KP509_05G060400</name>
</gene>
<evidence type="ECO:0000313" key="3">
    <source>
        <dbReference type="Proteomes" id="UP000825935"/>
    </source>
</evidence>
<dbReference type="SUPFAM" id="SSF48452">
    <property type="entry name" value="TPR-like"/>
    <property type="match status" value="1"/>
</dbReference>
<dbReference type="OrthoDB" id="1910693at2759"/>
<keyword evidence="3" id="KW-1185">Reference proteome</keyword>
<feature type="compositionally biased region" description="Basic and acidic residues" evidence="1">
    <location>
        <begin position="511"/>
        <end position="525"/>
    </location>
</feature>
<dbReference type="InterPro" id="IPR011990">
    <property type="entry name" value="TPR-like_helical_dom_sf"/>
</dbReference>
<reference evidence="2" key="1">
    <citation type="submission" date="2021-08" db="EMBL/GenBank/DDBJ databases">
        <title>WGS assembly of Ceratopteris richardii.</title>
        <authorList>
            <person name="Marchant D.B."/>
            <person name="Chen G."/>
            <person name="Jenkins J."/>
            <person name="Shu S."/>
            <person name="Leebens-Mack J."/>
            <person name="Grimwood J."/>
            <person name="Schmutz J."/>
            <person name="Soltis P."/>
            <person name="Soltis D."/>
            <person name="Chen Z.-H."/>
        </authorList>
    </citation>
    <scope>NUCLEOTIDE SEQUENCE</scope>
    <source>
        <strain evidence="2">Whitten #5841</strain>
        <tissue evidence="2">Leaf</tissue>
    </source>
</reference>
<feature type="region of interest" description="Disordered" evidence="1">
    <location>
        <begin position="505"/>
        <end position="533"/>
    </location>
</feature>
<comment type="caution">
    <text evidence="2">The sequence shown here is derived from an EMBL/GenBank/DDBJ whole genome shotgun (WGS) entry which is preliminary data.</text>
</comment>
<accession>A0A8T2UUC1</accession>